<name>A0ACB7XTZ9_9ERIC</name>
<protein>
    <submittedName>
        <fullName evidence="1">Uncharacterized protein</fullName>
    </submittedName>
</protein>
<dbReference type="Proteomes" id="UP000828048">
    <property type="component" value="Chromosome 1"/>
</dbReference>
<evidence type="ECO:0000313" key="1">
    <source>
        <dbReference type="EMBL" id="KAH7844272.1"/>
    </source>
</evidence>
<comment type="caution">
    <text evidence="1">The sequence shown here is derived from an EMBL/GenBank/DDBJ whole genome shotgun (WGS) entry which is preliminary data.</text>
</comment>
<reference evidence="1 2" key="1">
    <citation type="journal article" date="2021" name="Hortic Res">
        <title>High-quality reference genome and annotation aids understanding of berry development for evergreen blueberry (Vaccinium darrowii).</title>
        <authorList>
            <person name="Yu J."/>
            <person name="Hulse-Kemp A.M."/>
            <person name="Babiker E."/>
            <person name="Staton M."/>
        </authorList>
    </citation>
    <scope>NUCLEOTIDE SEQUENCE [LARGE SCALE GENOMIC DNA]</scope>
    <source>
        <strain evidence="2">cv. NJ 8807/NJ 8810</strain>
        <tissue evidence="1">Young leaf</tissue>
    </source>
</reference>
<proteinExistence type="predicted"/>
<organism evidence="1 2">
    <name type="scientific">Vaccinium darrowii</name>
    <dbReference type="NCBI Taxonomy" id="229202"/>
    <lineage>
        <taxon>Eukaryota</taxon>
        <taxon>Viridiplantae</taxon>
        <taxon>Streptophyta</taxon>
        <taxon>Embryophyta</taxon>
        <taxon>Tracheophyta</taxon>
        <taxon>Spermatophyta</taxon>
        <taxon>Magnoliopsida</taxon>
        <taxon>eudicotyledons</taxon>
        <taxon>Gunneridae</taxon>
        <taxon>Pentapetalae</taxon>
        <taxon>asterids</taxon>
        <taxon>Ericales</taxon>
        <taxon>Ericaceae</taxon>
        <taxon>Vaccinioideae</taxon>
        <taxon>Vaccinieae</taxon>
        <taxon>Vaccinium</taxon>
    </lineage>
</organism>
<gene>
    <name evidence="1" type="ORF">Vadar_026285</name>
</gene>
<sequence length="353" mass="38883">MTKSIPQLRELRIFSCKMLSRIVAEEYGPSENTVDDVEFPQLEQVELSGLPNLVSFFPKANTTTLAKSTDHYHNPLQPQPLFNEKVAIPSLESLLLSGLENVSDLWSSELPTGSFSKLKQLHVGSCTSLRNMIHPSMVGGLSKLQSLVITTCSALEAVVGKEEQVGGHGSKIEKTLFPELGLLYLFNLPNLKRFCHFTHPLVIPLLRIVDIRDCPNMDVFSLEPVSAPNLSLRNTSWKGDLNNAIPLLQEDEDKDTDEDWDEEEEDGDGDGDEDVDGDEYKEGDMDNQEEASPPILVAAYSKLLRQLEKIIVQTVSEVVGDDLVVVEMMVVSGGGSKIAAAEAVGGGDGCWWW</sequence>
<dbReference type="EMBL" id="CM037151">
    <property type="protein sequence ID" value="KAH7844272.1"/>
    <property type="molecule type" value="Genomic_DNA"/>
</dbReference>
<evidence type="ECO:0000313" key="2">
    <source>
        <dbReference type="Proteomes" id="UP000828048"/>
    </source>
</evidence>
<accession>A0ACB7XTZ9</accession>
<keyword evidence="2" id="KW-1185">Reference proteome</keyword>